<dbReference type="InterPro" id="IPR031641">
    <property type="entry name" value="PapA_C"/>
</dbReference>
<evidence type="ECO:0000256" key="9">
    <source>
        <dbReference type="ARBA" id="ARBA00030465"/>
    </source>
</evidence>
<feature type="domain" description="Phthiocerol/phthiodiolone dimycocerosyl transferase C-terminal" evidence="12">
    <location>
        <begin position="214"/>
        <end position="368"/>
    </location>
</feature>
<organism evidence="13 14">
    <name type="scientific">Bordetella genomosp. 11</name>
    <dbReference type="NCBI Taxonomy" id="1416808"/>
    <lineage>
        <taxon>Bacteria</taxon>
        <taxon>Pseudomonadati</taxon>
        <taxon>Pseudomonadota</taxon>
        <taxon>Betaproteobacteria</taxon>
        <taxon>Burkholderiales</taxon>
        <taxon>Alcaligenaceae</taxon>
        <taxon>Bordetella</taxon>
    </lineage>
</organism>
<keyword evidence="8" id="KW-0012">Acyltransferase</keyword>
<evidence type="ECO:0000313" key="13">
    <source>
        <dbReference type="EMBL" id="OZI62608.1"/>
    </source>
</evidence>
<evidence type="ECO:0000256" key="2">
    <source>
        <dbReference type="ARBA" id="ARBA00000625"/>
    </source>
</evidence>
<evidence type="ECO:0000256" key="6">
    <source>
        <dbReference type="ARBA" id="ARBA00013449"/>
    </source>
</evidence>
<dbReference type="EMBL" id="NEVS01000004">
    <property type="protein sequence ID" value="OZI62608.1"/>
    <property type="molecule type" value="Genomic_DNA"/>
</dbReference>
<dbReference type="OrthoDB" id="9112188at2"/>
<dbReference type="Pfam" id="PF16911">
    <property type="entry name" value="PapA_C"/>
    <property type="match status" value="1"/>
</dbReference>
<evidence type="ECO:0000256" key="11">
    <source>
        <dbReference type="ARBA" id="ARBA00033407"/>
    </source>
</evidence>
<dbReference type="GO" id="GO:0016746">
    <property type="term" value="F:acyltransferase activity"/>
    <property type="evidence" value="ECO:0007669"/>
    <property type="project" value="UniProtKB-KW"/>
</dbReference>
<dbReference type="Gene3D" id="3.30.559.10">
    <property type="entry name" value="Chloramphenicol acetyltransferase-like domain"/>
    <property type="match status" value="1"/>
</dbReference>
<keyword evidence="7" id="KW-0808">Transferase</keyword>
<evidence type="ECO:0000256" key="5">
    <source>
        <dbReference type="ARBA" id="ARBA00012866"/>
    </source>
</evidence>
<evidence type="ECO:0000256" key="1">
    <source>
        <dbReference type="ARBA" id="ARBA00000026"/>
    </source>
</evidence>
<sequence>MLDDLNNEGTPQGQIGRERRVYRKASPTELIYIATRMIVVSRSSLSGMVDRAQFEAAVAHLEARYGILRSVVEDGHFVGRLDDRSAIEAWLPADTCSAETMYAQLLNADLDTGKTLYAIHVIAADDALDIFMLTSHAITDATSLIELHSCLAYMCDCVVRGKVPVLGVQPFPTPVDDAVSRSLAALGAYAPPSSYSGLFAEIPMRAPHDGGPVTHRLERVVIGADAMQRIKEASHATGSSVHSFLLAAFALAIRDVADGHPRQILMRSSVDMRRRLEPHVAPELVFTAITGHITPVPDLDLPMVEIARFIFDDIHQGLANGSIFHDYINYPRAFGSPRQSPVAINVSDIQTVKFHWQVERLVVTGFEYALGWMKKFPNVSVSVYDGTLIANIVYVEEFATPTTIRAISDGFLRRLDSVYEQ</sequence>
<comment type="similarity">
    <text evidence="4">Belongs to the acyltransferase PapA5 family.</text>
</comment>
<comment type="caution">
    <text evidence="13">The sequence shown here is derived from an EMBL/GenBank/DDBJ whole genome shotgun (WGS) entry which is preliminary data.</text>
</comment>
<gene>
    <name evidence="13" type="ORF">CAL28_26025</name>
</gene>
<evidence type="ECO:0000256" key="8">
    <source>
        <dbReference type="ARBA" id="ARBA00023315"/>
    </source>
</evidence>
<protein>
    <recommendedName>
        <fullName evidence="6">Phthiocerol/phthiodiolone dimycocerosyl transferase</fullName>
        <ecNumber evidence="5">2.3.1.282</ecNumber>
    </recommendedName>
    <alternativeName>
        <fullName evidence="11">Acyltransferase PapA5</fullName>
    </alternativeName>
    <alternativeName>
        <fullName evidence="9">Phthiocerol/phthiodiolone O-acyltransferase</fullName>
    </alternativeName>
    <alternativeName>
        <fullName evidence="10">Polyketide synthase-associated protein A5</fullName>
    </alternativeName>
</protein>
<comment type="catalytic activity">
    <reaction evidence="3">
        <text>2 a mycocerosyl-[mycocerosic acid synthase] + a phthiodiolone = a dimycocerosyl phthiodiolone + 2 holo-[mycocerosic acid synthase].</text>
        <dbReference type="EC" id="2.3.1.282"/>
    </reaction>
</comment>
<dbReference type="Gene3D" id="3.30.559.30">
    <property type="entry name" value="Nonribosomal peptide synthetase, condensation domain"/>
    <property type="match status" value="1"/>
</dbReference>
<comment type="catalytic activity">
    <reaction evidence="1">
        <text>2 a mycocerosyl-[mycocerosic acid synthase] + a phthiocerol = a dimycocerosyl phthiocerol + 2 holo-[mycocerosic acid synthase].</text>
        <dbReference type="EC" id="2.3.1.282"/>
    </reaction>
</comment>
<evidence type="ECO:0000313" key="14">
    <source>
        <dbReference type="Proteomes" id="UP000215767"/>
    </source>
</evidence>
<comment type="catalytic activity">
    <reaction evidence="2">
        <text>2 a mycocerosyl-[mycocerosic acid synthase] + a phenolphthiocerol = a dimycocerosyl phenolphthiocerol + 2 holo-[mycocerosic acid synthase].</text>
        <dbReference type="EC" id="2.3.1.282"/>
    </reaction>
</comment>
<evidence type="ECO:0000256" key="3">
    <source>
        <dbReference type="ARBA" id="ARBA00001907"/>
    </source>
</evidence>
<dbReference type="InterPro" id="IPR023213">
    <property type="entry name" value="CAT-like_dom_sf"/>
</dbReference>
<evidence type="ECO:0000256" key="7">
    <source>
        <dbReference type="ARBA" id="ARBA00022679"/>
    </source>
</evidence>
<dbReference type="SUPFAM" id="SSF52777">
    <property type="entry name" value="CoA-dependent acyltransferases"/>
    <property type="match status" value="2"/>
</dbReference>
<dbReference type="RefSeq" id="WP_094843981.1">
    <property type="nucleotide sequence ID" value="NZ_NEVS01000004.1"/>
</dbReference>
<evidence type="ECO:0000259" key="12">
    <source>
        <dbReference type="Pfam" id="PF16911"/>
    </source>
</evidence>
<accession>A0A261UL44</accession>
<dbReference type="Proteomes" id="UP000215767">
    <property type="component" value="Unassembled WGS sequence"/>
</dbReference>
<dbReference type="AlphaFoldDB" id="A0A261UL44"/>
<reference evidence="14" key="1">
    <citation type="submission" date="2017-05" db="EMBL/GenBank/DDBJ databases">
        <title>Complete and WGS of Bordetella genogroups.</title>
        <authorList>
            <person name="Spilker T."/>
            <person name="Lipuma J."/>
        </authorList>
    </citation>
    <scope>NUCLEOTIDE SEQUENCE [LARGE SCALE GENOMIC DNA]</scope>
    <source>
        <strain evidence="14">AU8856</strain>
    </source>
</reference>
<proteinExistence type="inferred from homology"/>
<dbReference type="EC" id="2.3.1.282" evidence="5"/>
<name>A0A261UL44_9BORD</name>
<evidence type="ECO:0000256" key="10">
    <source>
        <dbReference type="ARBA" id="ARBA00032317"/>
    </source>
</evidence>
<evidence type="ECO:0000256" key="4">
    <source>
        <dbReference type="ARBA" id="ARBA00006558"/>
    </source>
</evidence>
<keyword evidence="14" id="KW-1185">Reference proteome</keyword>